<feature type="compositionally biased region" description="Basic residues" evidence="1">
    <location>
        <begin position="263"/>
        <end position="275"/>
    </location>
</feature>
<feature type="region of interest" description="Disordered" evidence="1">
    <location>
        <begin position="1"/>
        <end position="87"/>
    </location>
</feature>
<feature type="compositionally biased region" description="Basic and acidic residues" evidence="1">
    <location>
        <begin position="833"/>
        <end position="853"/>
    </location>
</feature>
<dbReference type="Proteomes" id="UP001153328">
    <property type="component" value="Unassembled WGS sequence"/>
</dbReference>
<feature type="compositionally biased region" description="Basic residues" evidence="1">
    <location>
        <begin position="304"/>
        <end position="333"/>
    </location>
</feature>
<feature type="compositionally biased region" description="Basic residues" evidence="1">
    <location>
        <begin position="661"/>
        <end position="671"/>
    </location>
</feature>
<feature type="compositionally biased region" description="Basic and acidic residues" evidence="1">
    <location>
        <begin position="276"/>
        <end position="290"/>
    </location>
</feature>
<feature type="compositionally biased region" description="Basic residues" evidence="1">
    <location>
        <begin position="821"/>
        <end position="832"/>
    </location>
</feature>
<feature type="compositionally biased region" description="Basic residues" evidence="1">
    <location>
        <begin position="345"/>
        <end position="356"/>
    </location>
</feature>
<feature type="region of interest" description="Disordered" evidence="1">
    <location>
        <begin position="1015"/>
        <end position="1036"/>
    </location>
</feature>
<feature type="region of interest" description="Disordered" evidence="1">
    <location>
        <begin position="473"/>
        <end position="590"/>
    </location>
</feature>
<feature type="compositionally biased region" description="Basic and acidic residues" evidence="1">
    <location>
        <begin position="762"/>
        <end position="780"/>
    </location>
</feature>
<organism evidence="2 3">
    <name type="scientific">Actinacidiphila bryophytorum</name>
    <dbReference type="NCBI Taxonomy" id="1436133"/>
    <lineage>
        <taxon>Bacteria</taxon>
        <taxon>Bacillati</taxon>
        <taxon>Actinomycetota</taxon>
        <taxon>Actinomycetes</taxon>
        <taxon>Kitasatosporales</taxon>
        <taxon>Streptomycetaceae</taxon>
        <taxon>Actinacidiphila</taxon>
    </lineage>
</organism>
<feature type="compositionally biased region" description="Basic and acidic residues" evidence="1">
    <location>
        <begin position="228"/>
        <end position="247"/>
    </location>
</feature>
<feature type="compositionally biased region" description="Basic residues" evidence="1">
    <location>
        <begin position="680"/>
        <end position="720"/>
    </location>
</feature>
<evidence type="ECO:0000313" key="3">
    <source>
        <dbReference type="Proteomes" id="UP001153328"/>
    </source>
</evidence>
<feature type="compositionally biased region" description="Basic residues" evidence="1">
    <location>
        <begin position="619"/>
        <end position="639"/>
    </location>
</feature>
<evidence type="ECO:0000256" key="1">
    <source>
        <dbReference type="SAM" id="MobiDB-lite"/>
    </source>
</evidence>
<accession>A0A9W4MH07</accession>
<feature type="compositionally biased region" description="Basic residues" evidence="1">
    <location>
        <begin position="216"/>
        <end position="226"/>
    </location>
</feature>
<feature type="compositionally biased region" description="Basic residues" evidence="1">
    <location>
        <begin position="942"/>
        <end position="951"/>
    </location>
</feature>
<keyword evidence="3" id="KW-1185">Reference proteome</keyword>
<feature type="region of interest" description="Disordered" evidence="1">
    <location>
        <begin position="916"/>
        <end position="951"/>
    </location>
</feature>
<feature type="compositionally biased region" description="Basic residues" evidence="1">
    <location>
        <begin position="22"/>
        <end position="34"/>
    </location>
</feature>
<feature type="region of interest" description="Disordered" evidence="1">
    <location>
        <begin position="619"/>
        <end position="853"/>
    </location>
</feature>
<feature type="compositionally biased region" description="Basic residues" evidence="1">
    <location>
        <begin position="735"/>
        <end position="761"/>
    </location>
</feature>
<protein>
    <submittedName>
        <fullName evidence="2">Uncharacterized protein</fullName>
    </submittedName>
</protein>
<feature type="compositionally biased region" description="Basic residues" evidence="1">
    <location>
        <begin position="796"/>
        <end position="808"/>
    </location>
</feature>
<proteinExistence type="predicted"/>
<evidence type="ECO:0000313" key="2">
    <source>
        <dbReference type="EMBL" id="CAG7642083.1"/>
    </source>
</evidence>
<gene>
    <name evidence="2" type="ORF">SBRY_30605</name>
</gene>
<feature type="compositionally biased region" description="Basic and acidic residues" evidence="1">
    <location>
        <begin position="932"/>
        <end position="941"/>
    </location>
</feature>
<feature type="compositionally biased region" description="Low complexity" evidence="1">
    <location>
        <begin position="384"/>
        <end position="404"/>
    </location>
</feature>
<comment type="caution">
    <text evidence="2">The sequence shown here is derived from an EMBL/GenBank/DDBJ whole genome shotgun (WGS) entry which is preliminary data.</text>
</comment>
<name>A0A9W4MH07_9ACTN</name>
<sequence length="1036" mass="120264">MSTMPGAPDGSNSLAEKPSWRTPRRKGRPARTRRTGGGAVSRATSLSPRLPPATTTPARPRYRDAPRPRTRPATTAHPPHQTSLRREKKRILEPIRAGSHARLGIPFDGQLRPEKRRGIDALPHPLESMRIIAFNSPSLSSDRVTREHCAAYLVPRRGPGARAHRDEGGDIHAPAFTLPFRAPPTDPETAQVRRAGRGRHIGGAARDGGRLAHPGNRPRRRRRWRHTAASERGRPAEDRAERHDPRQLTRPALRHPQLDGVVRHFRHRRTRARDHHRPDQQCGRRADLRPRLAARAARLDPRLVHRRQHLLRHRPGRRDHRRPGGRRQRGRVGHQRERGPAAARPGRHPLHRRRRLHADPLPGRLRRRRGVEHLPPQRPRRPPRGLQRPVLGPALPRRPLAAPAQHRTRGTRFRRHRERLHDADPAVRHGPGAARSGLLPGRRRRFGRRRLSGPGRPRQLRLLPARFGDRLPQQRQRTCRARRPGRPAVRGGQHRSGAVPGHRHPIPVRRAALRRDRAAQPRPARQHLRPLPGLPDRRRRPHLRVLRAPGERLDRPRPPGTRLLRPGDRRRLRRLGHPPPGGTRREREHVQRLHRLRHRGAPDRCLHRGHHRRLTVHQLLRARRRPAGRPGHRTRRAARRNPGLQPRGRQRRGRQPQLLRRVGRAAARQHRLLQLDPRPALRRIPRRRGPPRGQLRCHTRLRLLLRRHHPLPDRARRRGHPLLDGPRDRRLPLPAHRRLRHPQARRLLLRRRHRAHRRLHRGPADRPRPRAHRAGRDGGRGHRPRRHRDRDARAVAVRHRGPVRHLGRRPPVDHRHGAVQPHRHQRLRRRGAPRADRVLPGRRPADLPADDRHHRLRHQPGRRHRDRHRLHRRAHLQHGHRAGAARLRVPAARDREQGDLRGHVVARLRPRRRRPLGQVQPRRPAPAARHGLLADHRDQRRAGRRHRRHRQRPEHAVVFVGGRHLHPGVRHQPPGLLRLLPAGAPDEEHSDGELHARQLPARHAPHDDRPVVRRGLLPAVHPPPGRTPLTRTAFRR</sequence>
<feature type="region of interest" description="Disordered" evidence="1">
    <location>
        <begin position="199"/>
        <end position="413"/>
    </location>
</feature>
<dbReference type="AlphaFoldDB" id="A0A9W4MH07"/>
<dbReference type="EMBL" id="CAJVAX010000017">
    <property type="protein sequence ID" value="CAG7642083.1"/>
    <property type="molecule type" value="Genomic_DNA"/>
</dbReference>
<reference evidence="2" key="1">
    <citation type="submission" date="2021-06" db="EMBL/GenBank/DDBJ databases">
        <authorList>
            <person name="Arsene-Ploetze F."/>
        </authorList>
    </citation>
    <scope>NUCLEOTIDE SEQUENCE</scope>
    <source>
        <strain evidence="2">SBRY1</strain>
    </source>
</reference>